<dbReference type="InterPro" id="IPR051212">
    <property type="entry name" value="Type-I_RE_S_subunit"/>
</dbReference>
<comment type="similarity">
    <text evidence="1">Belongs to the type-I restriction system S methylase family.</text>
</comment>
<dbReference type="InterPro" id="IPR000055">
    <property type="entry name" value="Restrct_endonuc_typeI_TRD"/>
</dbReference>
<dbReference type="Proteomes" id="UP000514704">
    <property type="component" value="Chromosome"/>
</dbReference>
<proteinExistence type="inferred from homology"/>
<dbReference type="KEGG" id="mtuy:H3143_02275"/>
<name>A0A7D7U2M2_9MOLU</name>
<evidence type="ECO:0000313" key="7">
    <source>
        <dbReference type="EMBL" id="QMT98311.1"/>
    </source>
</evidence>
<dbReference type="REBASE" id="436066">
    <property type="entry name" value="S2.Mte97TORF2260P"/>
</dbReference>
<dbReference type="PANTHER" id="PTHR43140:SF1">
    <property type="entry name" value="TYPE I RESTRICTION ENZYME ECOKI SPECIFICITY SUBUNIT"/>
    <property type="match status" value="1"/>
</dbReference>
<dbReference type="EMBL" id="CP059674">
    <property type="protein sequence ID" value="QMT98311.1"/>
    <property type="molecule type" value="Genomic_DNA"/>
</dbReference>
<evidence type="ECO:0000256" key="2">
    <source>
        <dbReference type="ARBA" id="ARBA00022747"/>
    </source>
</evidence>
<reference evidence="7 8" key="1">
    <citation type="journal article" date="2017" name="Int. J. Syst. Evol. Microbiol.">
        <title>Mycoplasma tullyi sp. nov., isolated from penguins of the genus Spheniscus.</title>
        <authorList>
            <person name="Yavari C.A."/>
            <person name="Ramirez A.S."/>
            <person name="Nicholas R.A.J."/>
            <person name="Radford A.D."/>
            <person name="Darby A.C."/>
            <person name="Bradbury J.M."/>
        </authorList>
    </citation>
    <scope>NUCLEOTIDE SEQUENCE [LARGE SCALE GENOMIC DNA]</scope>
    <source>
        <strain evidence="7 8">56A97T</strain>
    </source>
</reference>
<dbReference type="Gene3D" id="3.90.220.20">
    <property type="entry name" value="DNA methylase specificity domains"/>
    <property type="match status" value="1"/>
</dbReference>
<dbReference type="InterPro" id="IPR044946">
    <property type="entry name" value="Restrct_endonuc_typeI_TRD_sf"/>
</dbReference>
<dbReference type="SUPFAM" id="SSF116734">
    <property type="entry name" value="DNA methylase specificity domain"/>
    <property type="match status" value="1"/>
</dbReference>
<dbReference type="GO" id="GO:0009307">
    <property type="term" value="P:DNA restriction-modification system"/>
    <property type="evidence" value="ECO:0007669"/>
    <property type="project" value="UniProtKB-KW"/>
</dbReference>
<keyword evidence="7" id="KW-0378">Hydrolase</keyword>
<keyword evidence="2" id="KW-0680">Restriction system</keyword>
<keyword evidence="5" id="KW-0812">Transmembrane</keyword>
<feature type="domain" description="Type I restriction modification DNA specificity" evidence="6">
    <location>
        <begin position="35"/>
        <end position="181"/>
    </location>
</feature>
<accession>A0A7D7U2M2</accession>
<keyword evidence="5" id="KW-1133">Transmembrane helix</keyword>
<dbReference type="GO" id="GO:0004519">
    <property type="term" value="F:endonuclease activity"/>
    <property type="evidence" value="ECO:0007669"/>
    <property type="project" value="UniProtKB-KW"/>
</dbReference>
<dbReference type="RefSeq" id="WP_182078598.1">
    <property type="nucleotide sequence ID" value="NZ_CP059674.1"/>
</dbReference>
<dbReference type="PANTHER" id="PTHR43140">
    <property type="entry name" value="TYPE-1 RESTRICTION ENZYME ECOKI SPECIFICITY PROTEIN"/>
    <property type="match status" value="1"/>
</dbReference>
<protein>
    <submittedName>
        <fullName evidence="7">Restriction endonuclease subunit S</fullName>
    </submittedName>
</protein>
<keyword evidence="8" id="KW-1185">Reference proteome</keyword>
<evidence type="ECO:0000256" key="3">
    <source>
        <dbReference type="ARBA" id="ARBA00023125"/>
    </source>
</evidence>
<evidence type="ECO:0000256" key="1">
    <source>
        <dbReference type="ARBA" id="ARBA00010923"/>
    </source>
</evidence>
<comment type="subunit">
    <text evidence="4">The methyltransferase is composed of M and S polypeptides.</text>
</comment>
<evidence type="ECO:0000259" key="6">
    <source>
        <dbReference type="Pfam" id="PF01420"/>
    </source>
</evidence>
<keyword evidence="7" id="KW-0255">Endonuclease</keyword>
<gene>
    <name evidence="7" type="ORF">H3143_02275</name>
</gene>
<feature type="transmembrane region" description="Helical" evidence="5">
    <location>
        <begin position="14"/>
        <end position="35"/>
    </location>
</feature>
<evidence type="ECO:0000256" key="5">
    <source>
        <dbReference type="SAM" id="Phobius"/>
    </source>
</evidence>
<evidence type="ECO:0000313" key="8">
    <source>
        <dbReference type="Proteomes" id="UP000514704"/>
    </source>
</evidence>
<organism evidence="7 8">
    <name type="scientific">Mycoplasma tullyi</name>
    <dbReference type="NCBI Taxonomy" id="1612150"/>
    <lineage>
        <taxon>Bacteria</taxon>
        <taxon>Bacillati</taxon>
        <taxon>Mycoplasmatota</taxon>
        <taxon>Mollicutes</taxon>
        <taxon>Mycoplasmataceae</taxon>
        <taxon>Mycoplasma</taxon>
    </lineage>
</organism>
<dbReference type="Pfam" id="PF01420">
    <property type="entry name" value="Methylase_S"/>
    <property type="match status" value="1"/>
</dbReference>
<keyword evidence="5" id="KW-0472">Membrane</keyword>
<evidence type="ECO:0000256" key="4">
    <source>
        <dbReference type="ARBA" id="ARBA00038652"/>
    </source>
</evidence>
<keyword evidence="7" id="KW-0540">Nuclease</keyword>
<dbReference type="AlphaFoldDB" id="A0A7D7U2M2"/>
<sequence>MIQTRERERERERVNLLIVLQYVFGSILIDFNSIANISTGSSNASDAVDNGQYPLFIRSKEIKRIDQYEYDEEAIIIPGEGGVGDIIHYINGKYALHQRVYRINFINKNLINTRYAKYYLECYFKKYILKKAVSATVTSIRKPMIEEFEINLPILSIQNKIVDVLDNFEQLCSNLNIGLPKETGLRNKQYEYYRDQIFNYLNKGKLDIDERERERETRSN</sequence>
<dbReference type="GO" id="GO:0003677">
    <property type="term" value="F:DNA binding"/>
    <property type="evidence" value="ECO:0007669"/>
    <property type="project" value="UniProtKB-KW"/>
</dbReference>
<keyword evidence="3" id="KW-0238">DNA-binding</keyword>